<evidence type="ECO:0000313" key="1">
    <source>
        <dbReference type="EMBL" id="CAB4533635.1"/>
    </source>
</evidence>
<sequence length="79" mass="8261">MSDTRTIQFRLVMGKGDERVSGPDDADTVATIAKADATMDLSVAFMKSKLKITGATGPLFDALSSGQAATIIAELLQAE</sequence>
<dbReference type="EMBL" id="CAFBNZ010000009">
    <property type="protein sequence ID" value="CAB4966824.1"/>
    <property type="molecule type" value="Genomic_DNA"/>
</dbReference>
<evidence type="ECO:0000313" key="6">
    <source>
        <dbReference type="EMBL" id="CAB5048687.1"/>
    </source>
</evidence>
<protein>
    <submittedName>
        <fullName evidence="1">Unannotated protein</fullName>
    </submittedName>
</protein>
<dbReference type="EMBL" id="CAFBQJ010000090">
    <property type="protein sequence ID" value="CAB5048687.1"/>
    <property type="molecule type" value="Genomic_DNA"/>
</dbReference>
<dbReference type="EMBL" id="CAEZZV010000026">
    <property type="protein sequence ID" value="CAB4772280.1"/>
    <property type="molecule type" value="Genomic_DNA"/>
</dbReference>
<dbReference type="EMBL" id="CAEZUK010000021">
    <property type="protein sequence ID" value="CAB4592332.1"/>
    <property type="molecule type" value="Genomic_DNA"/>
</dbReference>
<dbReference type="EMBL" id="CAFBRX010000053">
    <property type="protein sequence ID" value="CAB5120481.1"/>
    <property type="molecule type" value="Genomic_DNA"/>
</dbReference>
<evidence type="ECO:0000313" key="4">
    <source>
        <dbReference type="EMBL" id="CAB4772280.1"/>
    </source>
</evidence>
<dbReference type="EMBL" id="CAEZSL010000011">
    <property type="protein sequence ID" value="CAB4533635.1"/>
    <property type="molecule type" value="Genomic_DNA"/>
</dbReference>
<proteinExistence type="predicted"/>
<evidence type="ECO:0000313" key="2">
    <source>
        <dbReference type="EMBL" id="CAB4592332.1"/>
    </source>
</evidence>
<evidence type="ECO:0000313" key="7">
    <source>
        <dbReference type="EMBL" id="CAB5120481.1"/>
    </source>
</evidence>
<evidence type="ECO:0000313" key="3">
    <source>
        <dbReference type="EMBL" id="CAB4624395.1"/>
    </source>
</evidence>
<gene>
    <name evidence="1" type="ORF">UFOPK1421_00171</name>
    <name evidence="2" type="ORF">UFOPK1820_00222</name>
    <name evidence="3" type="ORF">UFOPK1960_00276</name>
    <name evidence="4" type="ORF">UFOPK2921_00327</name>
    <name evidence="5" type="ORF">UFOPK3889_00115</name>
    <name evidence="6" type="ORF">UFOPK4275_00621</name>
    <name evidence="7" type="ORF">UFOPK4422_00655</name>
</gene>
<evidence type="ECO:0000313" key="5">
    <source>
        <dbReference type="EMBL" id="CAB4966824.1"/>
    </source>
</evidence>
<dbReference type="EMBL" id="CAEZVL010000024">
    <property type="protein sequence ID" value="CAB4624395.1"/>
    <property type="molecule type" value="Genomic_DNA"/>
</dbReference>
<reference evidence="1" key="1">
    <citation type="submission" date="2020-05" db="EMBL/GenBank/DDBJ databases">
        <authorList>
            <person name="Chiriac C."/>
            <person name="Salcher M."/>
            <person name="Ghai R."/>
            <person name="Kavagutti S V."/>
        </authorList>
    </citation>
    <scope>NUCLEOTIDE SEQUENCE</scope>
</reference>
<organism evidence="1">
    <name type="scientific">freshwater metagenome</name>
    <dbReference type="NCBI Taxonomy" id="449393"/>
    <lineage>
        <taxon>unclassified sequences</taxon>
        <taxon>metagenomes</taxon>
        <taxon>ecological metagenomes</taxon>
    </lineage>
</organism>
<accession>A0A6J6B451</accession>
<name>A0A6J6B451_9ZZZZ</name>
<dbReference type="AlphaFoldDB" id="A0A6J6B451"/>